<accession>A0A8J5W4U7</accession>
<feature type="region of interest" description="Disordered" evidence="1">
    <location>
        <begin position="1"/>
        <end position="76"/>
    </location>
</feature>
<gene>
    <name evidence="2" type="ORF">GUJ93_ZPchr0007g5318</name>
</gene>
<protein>
    <submittedName>
        <fullName evidence="2">Uncharacterized protein</fullName>
    </submittedName>
</protein>
<name>A0A8J5W4U7_ZIZPA</name>
<comment type="caution">
    <text evidence="2">The sequence shown here is derived from an EMBL/GenBank/DDBJ whole genome shotgun (WGS) entry which is preliminary data.</text>
</comment>
<evidence type="ECO:0000313" key="2">
    <source>
        <dbReference type="EMBL" id="KAG8079503.1"/>
    </source>
</evidence>
<feature type="compositionally biased region" description="Acidic residues" evidence="1">
    <location>
        <begin position="55"/>
        <end position="69"/>
    </location>
</feature>
<evidence type="ECO:0000256" key="1">
    <source>
        <dbReference type="SAM" id="MobiDB-lite"/>
    </source>
</evidence>
<evidence type="ECO:0000313" key="3">
    <source>
        <dbReference type="Proteomes" id="UP000729402"/>
    </source>
</evidence>
<organism evidence="2 3">
    <name type="scientific">Zizania palustris</name>
    <name type="common">Northern wild rice</name>
    <dbReference type="NCBI Taxonomy" id="103762"/>
    <lineage>
        <taxon>Eukaryota</taxon>
        <taxon>Viridiplantae</taxon>
        <taxon>Streptophyta</taxon>
        <taxon>Embryophyta</taxon>
        <taxon>Tracheophyta</taxon>
        <taxon>Spermatophyta</taxon>
        <taxon>Magnoliopsida</taxon>
        <taxon>Liliopsida</taxon>
        <taxon>Poales</taxon>
        <taxon>Poaceae</taxon>
        <taxon>BOP clade</taxon>
        <taxon>Oryzoideae</taxon>
        <taxon>Oryzeae</taxon>
        <taxon>Zizaniinae</taxon>
        <taxon>Zizania</taxon>
    </lineage>
</organism>
<keyword evidence="3" id="KW-1185">Reference proteome</keyword>
<feature type="region of interest" description="Disordered" evidence="1">
    <location>
        <begin position="117"/>
        <end position="160"/>
    </location>
</feature>
<dbReference type="OrthoDB" id="628239at2759"/>
<sequence>MATVHPPRPAPPPQFALPRSRADAGDDSDGESVAESCPFRAATDGHGLILGGACGDEEVEEEEEDDDDGCSSCVEGDGRHHLQLQEYGDGDDGGEPETIVEGGVWWTQLAAAAAAAAARDRELPQRPREAEAVAEDPKSATARQEEDRKFWEDCLASGYP</sequence>
<feature type="compositionally biased region" description="Basic and acidic residues" evidence="1">
    <location>
        <begin position="118"/>
        <end position="152"/>
    </location>
</feature>
<reference evidence="2" key="1">
    <citation type="journal article" date="2021" name="bioRxiv">
        <title>Whole Genome Assembly and Annotation of Northern Wild Rice, Zizania palustris L., Supports a Whole Genome Duplication in the Zizania Genus.</title>
        <authorList>
            <person name="Haas M."/>
            <person name="Kono T."/>
            <person name="Macchietto M."/>
            <person name="Millas R."/>
            <person name="McGilp L."/>
            <person name="Shao M."/>
            <person name="Duquette J."/>
            <person name="Hirsch C.N."/>
            <person name="Kimball J."/>
        </authorList>
    </citation>
    <scope>NUCLEOTIDE SEQUENCE</scope>
    <source>
        <tissue evidence="2">Fresh leaf tissue</tissue>
    </source>
</reference>
<reference evidence="2" key="2">
    <citation type="submission" date="2021-02" db="EMBL/GenBank/DDBJ databases">
        <authorList>
            <person name="Kimball J.A."/>
            <person name="Haas M.W."/>
            <person name="Macchietto M."/>
            <person name="Kono T."/>
            <person name="Duquette J."/>
            <person name="Shao M."/>
        </authorList>
    </citation>
    <scope>NUCLEOTIDE SEQUENCE</scope>
    <source>
        <tissue evidence="2">Fresh leaf tissue</tissue>
    </source>
</reference>
<dbReference type="EMBL" id="JAAALK010000282">
    <property type="protein sequence ID" value="KAG8079503.1"/>
    <property type="molecule type" value="Genomic_DNA"/>
</dbReference>
<feature type="compositionally biased region" description="Pro residues" evidence="1">
    <location>
        <begin position="1"/>
        <end position="15"/>
    </location>
</feature>
<proteinExistence type="predicted"/>
<dbReference type="Proteomes" id="UP000729402">
    <property type="component" value="Unassembled WGS sequence"/>
</dbReference>
<dbReference type="AlphaFoldDB" id="A0A8J5W4U7"/>